<evidence type="ECO:0000313" key="1">
    <source>
        <dbReference type="EMBL" id="CAL6066739.1"/>
    </source>
</evidence>
<proteinExistence type="predicted"/>
<accession>A0ABP1KPU4</accession>
<keyword evidence="2" id="KW-1185">Reference proteome</keyword>
<dbReference type="EMBL" id="CAXDID020000264">
    <property type="protein sequence ID" value="CAL6066739.1"/>
    <property type="molecule type" value="Genomic_DNA"/>
</dbReference>
<gene>
    <name evidence="1" type="ORF">HINF_LOCUS52650</name>
</gene>
<sequence length="116" mass="13892">MFYRNKQKINQICISDYRISTAVTLKIFLHSNQQSQYSALNFTQHDWKQQFGIDKQICQEVCRYKYDEQTQLVGHLLTQVYFIGAESIFVLQLQLSILLDATVQVNFWVLQQWFQF</sequence>
<name>A0ABP1KPU4_9EUKA</name>
<organism evidence="1 2">
    <name type="scientific">Hexamita inflata</name>
    <dbReference type="NCBI Taxonomy" id="28002"/>
    <lineage>
        <taxon>Eukaryota</taxon>
        <taxon>Metamonada</taxon>
        <taxon>Diplomonadida</taxon>
        <taxon>Hexamitidae</taxon>
        <taxon>Hexamitinae</taxon>
        <taxon>Hexamita</taxon>
    </lineage>
</organism>
<protein>
    <submittedName>
        <fullName evidence="1">Hypothetical_protein</fullName>
    </submittedName>
</protein>
<evidence type="ECO:0000313" key="2">
    <source>
        <dbReference type="Proteomes" id="UP001642409"/>
    </source>
</evidence>
<reference evidence="1 2" key="1">
    <citation type="submission" date="2024-07" db="EMBL/GenBank/DDBJ databases">
        <authorList>
            <person name="Akdeniz Z."/>
        </authorList>
    </citation>
    <scope>NUCLEOTIDE SEQUENCE [LARGE SCALE GENOMIC DNA]</scope>
</reference>
<comment type="caution">
    <text evidence="1">The sequence shown here is derived from an EMBL/GenBank/DDBJ whole genome shotgun (WGS) entry which is preliminary data.</text>
</comment>
<dbReference type="Proteomes" id="UP001642409">
    <property type="component" value="Unassembled WGS sequence"/>
</dbReference>